<dbReference type="Pfam" id="PF07715">
    <property type="entry name" value="Plug"/>
    <property type="match status" value="1"/>
</dbReference>
<dbReference type="NCBIfam" id="TIGR04057">
    <property type="entry name" value="SusC_RagA_signa"/>
    <property type="match status" value="1"/>
</dbReference>
<dbReference type="NCBIfam" id="TIGR04056">
    <property type="entry name" value="OMP_RagA_SusC"/>
    <property type="match status" value="1"/>
</dbReference>
<comment type="similarity">
    <text evidence="7">Belongs to the TonB-dependent receptor family.</text>
</comment>
<evidence type="ECO:0000256" key="4">
    <source>
        <dbReference type="ARBA" id="ARBA00022692"/>
    </source>
</evidence>
<keyword evidence="6 7" id="KW-0998">Cell outer membrane</keyword>
<keyword evidence="10" id="KW-1185">Reference proteome</keyword>
<dbReference type="Gene3D" id="2.60.40.1120">
    <property type="entry name" value="Carboxypeptidase-like, regulatory domain"/>
    <property type="match status" value="1"/>
</dbReference>
<dbReference type="SUPFAM" id="SSF56935">
    <property type="entry name" value="Porins"/>
    <property type="match status" value="1"/>
</dbReference>
<keyword evidence="5 7" id="KW-0472">Membrane</keyword>
<dbReference type="InterPro" id="IPR039426">
    <property type="entry name" value="TonB-dep_rcpt-like"/>
</dbReference>
<dbReference type="InterPro" id="IPR023997">
    <property type="entry name" value="TonB-dep_OMP_SusC/RagA_CS"/>
</dbReference>
<evidence type="ECO:0000313" key="10">
    <source>
        <dbReference type="Proteomes" id="UP001200145"/>
    </source>
</evidence>
<protein>
    <submittedName>
        <fullName evidence="9">SusC/RagA family TonB-linked outer membrane protein</fullName>
    </submittedName>
</protein>
<dbReference type="Gene3D" id="2.40.170.20">
    <property type="entry name" value="TonB-dependent receptor, beta-barrel domain"/>
    <property type="match status" value="1"/>
</dbReference>
<dbReference type="RefSeq" id="WP_234864226.1">
    <property type="nucleotide sequence ID" value="NZ_JAKEVY010000001.1"/>
</dbReference>
<dbReference type="SUPFAM" id="SSF49464">
    <property type="entry name" value="Carboxypeptidase regulatory domain-like"/>
    <property type="match status" value="1"/>
</dbReference>
<dbReference type="PROSITE" id="PS52016">
    <property type="entry name" value="TONB_DEPENDENT_REC_3"/>
    <property type="match status" value="1"/>
</dbReference>
<evidence type="ECO:0000256" key="6">
    <source>
        <dbReference type="ARBA" id="ARBA00023237"/>
    </source>
</evidence>
<proteinExistence type="inferred from homology"/>
<dbReference type="InterPro" id="IPR023996">
    <property type="entry name" value="TonB-dep_OMP_SusC/RagA"/>
</dbReference>
<evidence type="ECO:0000313" key="9">
    <source>
        <dbReference type="EMBL" id="MCF1713698.1"/>
    </source>
</evidence>
<sequence>MKKLLTRSVVLAIMKFSVLPAILLSISILTHAHTSMGQEVLNKKVSIDFYQAEIRTCLHEIEKQAAVKFVYSPELIRSNRKVTIKSLNKELARVLEELLFPLDLKYELVNNYIVLSRKSSVGETLVIEGLSGLNNDEQQRVIKGKVVSENGQPMEGVSILEKNTSNGTVTDQGGAFSIGLLKENGVLVFSYIGYQIQEVAITGNNILTIQMQPEVAVSDSVIVTAFGIRKSSKSLTYSAQKVDGKLLNSVGNPNVLNSLQGKAAGVSVRLSSGMPGRAPQINIRGARSMTGNNQPLFVVDGLPVSGGERALDFNPADIENMDILKGPAASALYGLRAANGVIVITTKSGKNAQKSPRIIFDNSSSFDKVSVIPDLQNEYAQGQNDEFNQNAIFAWGSRIDKIGSYTNLLGETEEARAYDNARDFYETGTTINNNLELSQGISIGNYSFSIGNTSQSGIIKGTNLQRNSLRFSGNFEPFSKFKLGISVNYTDSRTDDFPDNQGNGNLFRGVIETPPSYNLAGKPYARSDNPNAQIFYRTSQNNPYWVVENNYRKLYVNRLFGNILTEYRILPDFKLTYRLGIDYFSNTRNTFEDLGTAPAGFTSFTGTPAGGFIEILNTKQEQVNSNLFLTYDKRKGDFTYNFIVGNEIYDIQTRNELSQGFDLISPDLFNLSNASRIQASNSLFRQRVVGFYGNASVGWKNRLFLTASGRNDLVSNMPSNNRSFFYPSLGLSYVFTESFPALGNVINFGKLRVNWAEVGQAGPLYVNNVGYSAFNSRGGLFQFPFNGVVGFVPSQTTISKDLMPENTSSYELGFDLRFFNDRIGLDYTYFRSVSDGQIVSVPLTPSSGAAQEVRNAGRMSSYGHEVTLRITPIRNRSFNWDFTTNFTSNRTYVDELSDGLTRIVLAQYGTGLPAVVAQPGYQYGSLLGLGYLRDPSSGQIVVNSASNVPTSGMPLLSQSPMILGTSNPDFEVNFLNSFRYKSLTFGFQLDWRQGGVVYMHDLVEARFRGVAGETRDRDVPVVLPGKKGRLVNGSLFIDGDNDISIFRKNTYYSGAVLMGNIEAQLNDASFVRLREINLSYSLPQSSLLKRLRIKNADLYFMGRNLFLNTKAFTDPEGNFTNMSGQSTGNANGILVTQTPQTKSFGGGLRITW</sequence>
<feature type="domain" description="TonB-dependent receptor plug" evidence="8">
    <location>
        <begin position="233"/>
        <end position="341"/>
    </location>
</feature>
<evidence type="ECO:0000259" key="8">
    <source>
        <dbReference type="Pfam" id="PF07715"/>
    </source>
</evidence>
<keyword evidence="2 7" id="KW-0813">Transport</keyword>
<evidence type="ECO:0000256" key="7">
    <source>
        <dbReference type="PROSITE-ProRule" id="PRU01360"/>
    </source>
</evidence>
<dbReference type="InterPro" id="IPR037066">
    <property type="entry name" value="Plug_dom_sf"/>
</dbReference>
<evidence type="ECO:0000256" key="5">
    <source>
        <dbReference type="ARBA" id="ARBA00023136"/>
    </source>
</evidence>
<organism evidence="9 10">
    <name type="scientific">Flavihumibacter fluminis</name>
    <dbReference type="NCBI Taxonomy" id="2909236"/>
    <lineage>
        <taxon>Bacteria</taxon>
        <taxon>Pseudomonadati</taxon>
        <taxon>Bacteroidota</taxon>
        <taxon>Chitinophagia</taxon>
        <taxon>Chitinophagales</taxon>
        <taxon>Chitinophagaceae</taxon>
        <taxon>Flavihumibacter</taxon>
    </lineage>
</organism>
<comment type="subcellular location">
    <subcellularLocation>
        <location evidence="1 7">Cell outer membrane</location>
        <topology evidence="1 7">Multi-pass membrane protein</topology>
    </subcellularLocation>
</comment>
<dbReference type="InterPro" id="IPR012910">
    <property type="entry name" value="Plug_dom"/>
</dbReference>
<keyword evidence="4 7" id="KW-0812">Transmembrane</keyword>
<keyword evidence="3 7" id="KW-1134">Transmembrane beta strand</keyword>
<evidence type="ECO:0000256" key="1">
    <source>
        <dbReference type="ARBA" id="ARBA00004571"/>
    </source>
</evidence>
<evidence type="ECO:0000256" key="3">
    <source>
        <dbReference type="ARBA" id="ARBA00022452"/>
    </source>
</evidence>
<dbReference type="EMBL" id="JAKEVY010000001">
    <property type="protein sequence ID" value="MCF1713698.1"/>
    <property type="molecule type" value="Genomic_DNA"/>
</dbReference>
<reference evidence="9 10" key="1">
    <citation type="submission" date="2022-01" db="EMBL/GenBank/DDBJ databases">
        <title>Flavihumibacter sp. nov., isolated from sediment of a river.</title>
        <authorList>
            <person name="Liu H."/>
        </authorList>
    </citation>
    <scope>NUCLEOTIDE SEQUENCE [LARGE SCALE GENOMIC DNA]</scope>
    <source>
        <strain evidence="9 10">RY-1</strain>
    </source>
</reference>
<name>A0ABS9BDC1_9BACT</name>
<gene>
    <name evidence="9" type="ORF">L0U88_03520</name>
</gene>
<accession>A0ABS9BDC1</accession>
<comment type="caution">
    <text evidence="9">The sequence shown here is derived from an EMBL/GenBank/DDBJ whole genome shotgun (WGS) entry which is preliminary data.</text>
</comment>
<dbReference type="InterPro" id="IPR008969">
    <property type="entry name" value="CarboxyPept-like_regulatory"/>
</dbReference>
<evidence type="ECO:0000256" key="2">
    <source>
        <dbReference type="ARBA" id="ARBA00022448"/>
    </source>
</evidence>
<dbReference type="InterPro" id="IPR036942">
    <property type="entry name" value="Beta-barrel_TonB_sf"/>
</dbReference>
<dbReference type="Gene3D" id="2.170.130.10">
    <property type="entry name" value="TonB-dependent receptor, plug domain"/>
    <property type="match status" value="1"/>
</dbReference>
<dbReference type="Pfam" id="PF13715">
    <property type="entry name" value="CarbopepD_reg_2"/>
    <property type="match status" value="1"/>
</dbReference>
<dbReference type="Proteomes" id="UP001200145">
    <property type="component" value="Unassembled WGS sequence"/>
</dbReference>